<keyword evidence="3" id="KW-1185">Reference proteome</keyword>
<dbReference type="Pfam" id="PF01177">
    <property type="entry name" value="Asp_Glu_race"/>
    <property type="match status" value="1"/>
</dbReference>
<evidence type="ECO:0000313" key="2">
    <source>
        <dbReference type="EMBL" id="AFZ49189.1"/>
    </source>
</evidence>
<proteinExistence type="inferred from homology"/>
<evidence type="ECO:0000256" key="1">
    <source>
        <dbReference type="ARBA" id="ARBA00038414"/>
    </source>
</evidence>
<dbReference type="Gene3D" id="3.40.50.12500">
    <property type="match status" value="1"/>
</dbReference>
<dbReference type="PANTHER" id="PTHR28047">
    <property type="entry name" value="PROTEIN DCG1"/>
    <property type="match status" value="1"/>
</dbReference>
<reference evidence="2" key="1">
    <citation type="submission" date="2012-04" db="EMBL/GenBank/DDBJ databases">
        <title>Finished genome of Dactylococcopsis salina PCC 8305.</title>
        <authorList>
            <consortium name="US DOE Joint Genome Institute"/>
            <person name="Gugger M."/>
            <person name="Coursin T."/>
            <person name="Rippka R."/>
            <person name="Tandeau De Marsac N."/>
            <person name="Huntemann M."/>
            <person name="Wei C.-L."/>
            <person name="Han J."/>
            <person name="Detter J.C."/>
            <person name="Han C."/>
            <person name="Tapia R."/>
            <person name="Daligault H."/>
            <person name="Chen A."/>
            <person name="Krypides N."/>
            <person name="Mavromatis K."/>
            <person name="Markowitz V."/>
            <person name="Szeto E."/>
            <person name="Ivanova N."/>
            <person name="Ovchinnikova G."/>
            <person name="Pagani I."/>
            <person name="Pati A."/>
            <person name="Goodwin L."/>
            <person name="Peters L."/>
            <person name="Pitluck S."/>
            <person name="Woyke T."/>
            <person name="Kerfeld C."/>
        </authorList>
    </citation>
    <scope>NUCLEOTIDE SEQUENCE [LARGE SCALE GENOMIC DNA]</scope>
    <source>
        <strain evidence="2">PCC 8305</strain>
    </source>
</reference>
<dbReference type="AlphaFoldDB" id="K9YQL6"/>
<protein>
    <submittedName>
        <fullName evidence="2">Hydantoin racemase</fullName>
    </submittedName>
</protein>
<dbReference type="InterPro" id="IPR015942">
    <property type="entry name" value="Asp/Glu/hydantoin_racemase"/>
</dbReference>
<dbReference type="InterPro" id="IPR053714">
    <property type="entry name" value="Iso_Racemase_Enz_sf"/>
</dbReference>
<dbReference type="HOGENOM" id="CLU_053002_0_0_3"/>
<dbReference type="InterPro" id="IPR001920">
    <property type="entry name" value="Asp/Glu_race"/>
</dbReference>
<dbReference type="InterPro" id="IPR052186">
    <property type="entry name" value="Hydantoin_racemase-like"/>
</dbReference>
<dbReference type="SUPFAM" id="SSF53681">
    <property type="entry name" value="Aspartate/glutamate racemase"/>
    <property type="match status" value="1"/>
</dbReference>
<dbReference type="KEGG" id="dsl:Dacsa_0400"/>
<accession>K9YQL6</accession>
<dbReference type="STRING" id="13035.Dacsa_0400"/>
<evidence type="ECO:0000313" key="3">
    <source>
        <dbReference type="Proteomes" id="UP000010482"/>
    </source>
</evidence>
<dbReference type="Proteomes" id="UP000010482">
    <property type="component" value="Chromosome"/>
</dbReference>
<organism evidence="2 3">
    <name type="scientific">Dactylococcopsis salina (strain PCC 8305)</name>
    <name type="common">Myxobactron salinum</name>
    <dbReference type="NCBI Taxonomy" id="13035"/>
    <lineage>
        <taxon>Bacteria</taxon>
        <taxon>Bacillati</taxon>
        <taxon>Cyanobacteriota</taxon>
        <taxon>Cyanophyceae</taxon>
        <taxon>Nodosilineales</taxon>
        <taxon>Cymatolegaceae</taxon>
        <taxon>Dactylococcopsis</taxon>
    </lineage>
</organism>
<dbReference type="eggNOG" id="COG4126">
    <property type="taxonomic scope" value="Bacteria"/>
</dbReference>
<dbReference type="GO" id="GO:0047661">
    <property type="term" value="F:amino-acid racemase activity"/>
    <property type="evidence" value="ECO:0007669"/>
    <property type="project" value="InterPro"/>
</dbReference>
<dbReference type="PANTHER" id="PTHR28047:SF5">
    <property type="entry name" value="PROTEIN DCG1"/>
    <property type="match status" value="1"/>
</dbReference>
<comment type="similarity">
    <text evidence="1">Belongs to the HyuE racemase family.</text>
</comment>
<dbReference type="EMBL" id="CP003944">
    <property type="protein sequence ID" value="AFZ49189.1"/>
    <property type="molecule type" value="Genomic_DNA"/>
</dbReference>
<gene>
    <name evidence="2" type="ORF">Dacsa_0400</name>
</gene>
<dbReference type="PATRIC" id="fig|13035.3.peg.458"/>
<name>K9YQL6_DACS8</name>
<sequence>MTDKMGTVARAVASPNTEIIACNPPSAPVSLECHYDEAIAIPHLLAEMGDSDIDGYIIGCFGDPGLMAAREITTAPVLGIAEAAMHVASFLATGFSIVTTLSRTKIIAEHLVINYGMERHCRNIRAIDLPVLELEIKDSPAQNLIRQECQKALQEDGCGAIVLGCAGMADLAQKLSTELGVPVIDGVSAAVKLLEGIVALGLKTSKQGNFAFPPKK</sequence>